<accession>A0A818WMQ1</accession>
<comment type="caution">
    <text evidence="2">The sequence shown here is derived from an EMBL/GenBank/DDBJ whole genome shotgun (WGS) entry which is preliminary data.</text>
</comment>
<evidence type="ECO:0000313" key="2">
    <source>
        <dbReference type="EMBL" id="CAF3728345.1"/>
    </source>
</evidence>
<feature type="transmembrane region" description="Helical" evidence="1">
    <location>
        <begin position="67"/>
        <end position="87"/>
    </location>
</feature>
<proteinExistence type="predicted"/>
<gene>
    <name evidence="2" type="ORF">OXD698_LOCUS14108</name>
</gene>
<protein>
    <submittedName>
        <fullName evidence="2">Uncharacterized protein</fullName>
    </submittedName>
</protein>
<evidence type="ECO:0000256" key="1">
    <source>
        <dbReference type="SAM" id="Phobius"/>
    </source>
</evidence>
<keyword evidence="1" id="KW-0472">Membrane</keyword>
<dbReference type="EMBL" id="CAJOAZ010000879">
    <property type="protein sequence ID" value="CAF3728345.1"/>
    <property type="molecule type" value="Genomic_DNA"/>
</dbReference>
<feature type="transmembrane region" description="Helical" evidence="1">
    <location>
        <begin position="94"/>
        <end position="124"/>
    </location>
</feature>
<evidence type="ECO:0000313" key="3">
    <source>
        <dbReference type="Proteomes" id="UP000663844"/>
    </source>
</evidence>
<dbReference type="AlphaFoldDB" id="A0A818WMQ1"/>
<keyword evidence="1" id="KW-1133">Transmembrane helix</keyword>
<keyword evidence="1" id="KW-0812">Transmembrane</keyword>
<feature type="transmembrane region" description="Helical" evidence="1">
    <location>
        <begin position="29"/>
        <end position="47"/>
    </location>
</feature>
<sequence length="176" mass="20340">MMKVNGISYISNNSILHEQCLSIQRTYQYMFNTFISLLILGFIHLPLNTYSLIMSNSSWTIAYYRHIYIIIINLILVILYGFGLYVLHQHSRTGLLIFGWLVTIVDVIATIAVLFIFFVTIFLITPISFYTVEILTGLFLFTILFVVGMITMVISIKHAFNLSKLIKNNKRLTIEI</sequence>
<organism evidence="2 3">
    <name type="scientific">Adineta steineri</name>
    <dbReference type="NCBI Taxonomy" id="433720"/>
    <lineage>
        <taxon>Eukaryota</taxon>
        <taxon>Metazoa</taxon>
        <taxon>Spiralia</taxon>
        <taxon>Gnathifera</taxon>
        <taxon>Rotifera</taxon>
        <taxon>Eurotatoria</taxon>
        <taxon>Bdelloidea</taxon>
        <taxon>Adinetida</taxon>
        <taxon>Adinetidae</taxon>
        <taxon>Adineta</taxon>
    </lineage>
</organism>
<feature type="transmembrane region" description="Helical" evidence="1">
    <location>
        <begin position="130"/>
        <end position="154"/>
    </location>
</feature>
<dbReference type="Proteomes" id="UP000663844">
    <property type="component" value="Unassembled WGS sequence"/>
</dbReference>
<name>A0A818WMQ1_9BILA</name>
<reference evidence="2" key="1">
    <citation type="submission" date="2021-02" db="EMBL/GenBank/DDBJ databases">
        <authorList>
            <person name="Nowell W R."/>
        </authorList>
    </citation>
    <scope>NUCLEOTIDE SEQUENCE</scope>
</reference>